<dbReference type="Gene3D" id="3.40.50.150">
    <property type="entry name" value="Vaccinia Virus protein VP39"/>
    <property type="match status" value="1"/>
</dbReference>
<accession>A0ABR7MQ77</accession>
<dbReference type="PANTHER" id="PTHR42912">
    <property type="entry name" value="METHYLTRANSFERASE"/>
    <property type="match status" value="1"/>
</dbReference>
<organism evidence="2 3">
    <name type="scientific">Hymenobacter citatus</name>
    <dbReference type="NCBI Taxonomy" id="2763506"/>
    <lineage>
        <taxon>Bacteria</taxon>
        <taxon>Pseudomonadati</taxon>
        <taxon>Bacteroidota</taxon>
        <taxon>Cytophagia</taxon>
        <taxon>Cytophagales</taxon>
        <taxon>Hymenobacteraceae</taxon>
        <taxon>Hymenobacter</taxon>
    </lineage>
</organism>
<dbReference type="CDD" id="cd02440">
    <property type="entry name" value="AdoMet_MTases"/>
    <property type="match status" value="1"/>
</dbReference>
<reference evidence="2 3" key="1">
    <citation type="submission" date="2020-08" db="EMBL/GenBank/DDBJ databases">
        <title>Hymenobacter sp.</title>
        <authorList>
            <person name="Kim M.K."/>
        </authorList>
    </citation>
    <scope>NUCLEOTIDE SEQUENCE [LARGE SCALE GENOMIC DNA]</scope>
    <source>
        <strain evidence="2 3">BT507</strain>
    </source>
</reference>
<keyword evidence="2" id="KW-0808">Transferase</keyword>
<dbReference type="InterPro" id="IPR041698">
    <property type="entry name" value="Methyltransf_25"/>
</dbReference>
<dbReference type="EMBL" id="JACSCY010000026">
    <property type="protein sequence ID" value="MBC6613236.1"/>
    <property type="molecule type" value="Genomic_DNA"/>
</dbReference>
<feature type="domain" description="Methyltransferase" evidence="1">
    <location>
        <begin position="90"/>
        <end position="183"/>
    </location>
</feature>
<evidence type="ECO:0000259" key="1">
    <source>
        <dbReference type="Pfam" id="PF13649"/>
    </source>
</evidence>
<dbReference type="Proteomes" id="UP000622017">
    <property type="component" value="Unassembled WGS sequence"/>
</dbReference>
<name>A0ABR7MQ77_9BACT</name>
<protein>
    <submittedName>
        <fullName evidence="2">Class I SAM-dependent methyltransferase</fullName>
    </submittedName>
</protein>
<sequence length="264" mass="30498">MLTELPSRLLRALGLLLPAHYAKYRWTAWRNRRRNQRFRCLHPHVTLPPDYLMYESFGLDYHRYWHGGRQSSEWVVRLLSQHLSLDQARVLEWGCGPGRLIRHLPQLLPGATLFGTDYNPASIAWCKQHLPGIEFTRNQLQPPLPYSAAAVDALYAVSIFTHLSAAAHRAWWTELTRVVRPGGVVLFTTHGRAFRYRLSAPEQQQFDAGELVVWGRVPEGHRNFAAFQPEHYVRQLVQPHTVLEFIPGALHPVPQQDTWLIRIG</sequence>
<proteinExistence type="predicted"/>
<keyword evidence="3" id="KW-1185">Reference proteome</keyword>
<dbReference type="GO" id="GO:0032259">
    <property type="term" value="P:methylation"/>
    <property type="evidence" value="ECO:0007669"/>
    <property type="project" value="UniProtKB-KW"/>
</dbReference>
<dbReference type="InterPro" id="IPR029063">
    <property type="entry name" value="SAM-dependent_MTases_sf"/>
</dbReference>
<gene>
    <name evidence="2" type="ORF">H8B15_20105</name>
</gene>
<keyword evidence="2" id="KW-0489">Methyltransferase</keyword>
<comment type="caution">
    <text evidence="2">The sequence shown here is derived from an EMBL/GenBank/DDBJ whole genome shotgun (WGS) entry which is preliminary data.</text>
</comment>
<dbReference type="Pfam" id="PF13649">
    <property type="entry name" value="Methyltransf_25"/>
    <property type="match status" value="1"/>
</dbReference>
<dbReference type="InterPro" id="IPR050508">
    <property type="entry name" value="Methyltransf_Superfamily"/>
</dbReference>
<dbReference type="GO" id="GO:0008168">
    <property type="term" value="F:methyltransferase activity"/>
    <property type="evidence" value="ECO:0007669"/>
    <property type="project" value="UniProtKB-KW"/>
</dbReference>
<dbReference type="PANTHER" id="PTHR42912:SF80">
    <property type="entry name" value="METHYLTRANSFERASE DOMAIN-CONTAINING PROTEIN"/>
    <property type="match status" value="1"/>
</dbReference>
<evidence type="ECO:0000313" key="2">
    <source>
        <dbReference type="EMBL" id="MBC6613236.1"/>
    </source>
</evidence>
<dbReference type="RefSeq" id="WP_187321441.1">
    <property type="nucleotide sequence ID" value="NZ_JACSCY010000026.1"/>
</dbReference>
<dbReference type="SUPFAM" id="SSF53335">
    <property type="entry name" value="S-adenosyl-L-methionine-dependent methyltransferases"/>
    <property type="match status" value="1"/>
</dbReference>
<evidence type="ECO:0000313" key="3">
    <source>
        <dbReference type="Proteomes" id="UP000622017"/>
    </source>
</evidence>